<protein>
    <recommendedName>
        <fullName evidence="9">MutS protein homolog 3</fullName>
    </recommendedName>
</protein>
<feature type="compositionally biased region" description="Polar residues" evidence="11">
    <location>
        <begin position="1"/>
        <end position="16"/>
    </location>
</feature>
<dbReference type="STRING" id="1314776.A0A166ALI2"/>
<dbReference type="InterPro" id="IPR007860">
    <property type="entry name" value="DNA_mmatch_repair_MutS_con_dom"/>
</dbReference>
<dbReference type="SUPFAM" id="SSF48334">
    <property type="entry name" value="DNA repair protein MutS, domain III"/>
    <property type="match status" value="1"/>
</dbReference>
<evidence type="ECO:0000256" key="9">
    <source>
        <dbReference type="ARBA" id="ARBA00029792"/>
    </source>
</evidence>
<dbReference type="GO" id="GO:0006298">
    <property type="term" value="P:mismatch repair"/>
    <property type="evidence" value="ECO:0007669"/>
    <property type="project" value="InterPro"/>
</dbReference>
<evidence type="ECO:0000313" key="14">
    <source>
        <dbReference type="Proteomes" id="UP000076798"/>
    </source>
</evidence>
<dbReference type="Pfam" id="PF05192">
    <property type="entry name" value="MutS_III"/>
    <property type="match status" value="1"/>
</dbReference>
<evidence type="ECO:0000256" key="4">
    <source>
        <dbReference type="ARBA" id="ARBA00022763"/>
    </source>
</evidence>
<dbReference type="InterPro" id="IPR007861">
    <property type="entry name" value="DNA_mismatch_repair_MutS_clamp"/>
</dbReference>
<keyword evidence="8" id="KW-0539">Nucleus</keyword>
<dbReference type="InterPro" id="IPR007696">
    <property type="entry name" value="DNA_mismatch_repair_MutS_core"/>
</dbReference>
<dbReference type="PANTHER" id="PTHR11361">
    <property type="entry name" value="DNA MISMATCH REPAIR PROTEIN MUTS FAMILY MEMBER"/>
    <property type="match status" value="1"/>
</dbReference>
<dbReference type="Gene3D" id="3.40.50.300">
    <property type="entry name" value="P-loop containing nucleotide triphosphate hydrolases"/>
    <property type="match status" value="1"/>
</dbReference>
<comment type="similarity">
    <text evidence="2">Belongs to the DNA mismatch repair MutS family. MSH3 subfamily.</text>
</comment>
<name>A0A166ALI2_9AGAM</name>
<evidence type="ECO:0000256" key="3">
    <source>
        <dbReference type="ARBA" id="ARBA00022741"/>
    </source>
</evidence>
<evidence type="ECO:0000256" key="7">
    <source>
        <dbReference type="ARBA" id="ARBA00023204"/>
    </source>
</evidence>
<keyword evidence="7 10" id="KW-0234">DNA repair</keyword>
<dbReference type="SUPFAM" id="SSF55271">
    <property type="entry name" value="DNA repair protein MutS, domain I"/>
    <property type="match status" value="1"/>
</dbReference>
<sequence>MSSNSGSPVQQQSISRYFNAGAPKRPSSPNAIDLTLEDSETERPVKRPKTSVSKSKASLSTDIIRSKPATSLKTSSSTTSSSAKTQPVAQRGKKKKKEAQPFPMDLGKSAGPSSVNKKSSRSTSAGTPVPKPAEVENDSDGSSPEEGVKALRAKFGSRFGDGGTKSSKRAEKAIEEVGPSGETWTPLEKQVLQLKKEFPGVVLLIHEGYKYRFFGDDAKIAAKELGMVCYQKRNFLNGYKVGIVGQLETAALKRAGDNRGGLFKRGLEALYTAATYVDDLDSADDVANYATGSAPALMCLIEEDSALKGSQGVSLGMLSVTPSTGDVVYDAFDDGVMRSELETRLSHIRPCELLLSTSKMSQETESLIKHIRDRGENAAGGRVREERFKGSPMDYSTAFEAVSSFYKAKESDISGPSSGSSEETRMGKLVAAAVDLPQIVIVALAHVIQYLKQFELADVLAQTKFFMPFGNRHGMLLNANTIDNLEIFQNQTDFKEYGSLWWTLDRTKTKFGKRMLKHWVARPLTDKRLLQERIDAVEELNEDGIATLTKLKMMMKGLPDLAKGLSRIQYGTCTASELASVLSALQRISTTFPTFTVPQDVGFKSTMLNELVFPLPQLRTPVQEIISEIDLNKARLNELSGLWRDEDKYEAVGNANYNIMFLESDLQDHLKEVRKTLHRPSLQYKTIAGEEFLIEVPNEDSASVPASWTRVSKTKKDTRYHSPFIQDKLREREEYKETLVAEAKSAFRAFLRDISNKHYGLFRDVVQKLATVDCLLSLAHVALQSSYTKPVLGDDVIDIVGGRHPMIEAIRSDPYIPNSIKIGDGSPRSKIVTGPNMGGKSSCVRMIALICIMAQIGSYVPAESARLGILDSVLTRMGASDDIARGKSTFMVEISETADILRLATSNSLVVLDELGRGTATFDGMAIASAVLQHLVQSINCKALFITHYSSVAEDMAKIFRRQIENVHMNFVEEEKLNGTREIHFLYTLTSGIASGSFGIECARLAGLPEKVLEAATVRAQTMQGLVRRRTVINKSRRLLSLSQGIMESRITSNMEATRIVAALHDLRQALLSV</sequence>
<dbReference type="InterPro" id="IPR000432">
    <property type="entry name" value="DNA_mismatch_repair_MutS_C"/>
</dbReference>
<dbReference type="Gene3D" id="3.40.1170.10">
    <property type="entry name" value="DNA repair protein MutS, domain I"/>
    <property type="match status" value="2"/>
</dbReference>
<keyword evidence="6 10" id="KW-0238">DNA-binding</keyword>
<dbReference type="GO" id="GO:0005524">
    <property type="term" value="F:ATP binding"/>
    <property type="evidence" value="ECO:0007669"/>
    <property type="project" value="UniProtKB-KW"/>
</dbReference>
<accession>A0A166ALI2</accession>
<dbReference type="GO" id="GO:0006312">
    <property type="term" value="P:mitotic recombination"/>
    <property type="evidence" value="ECO:0007669"/>
    <property type="project" value="TreeGrafter"/>
</dbReference>
<dbReference type="InterPro" id="IPR045076">
    <property type="entry name" value="MutS"/>
</dbReference>
<dbReference type="SUPFAM" id="SSF52540">
    <property type="entry name" value="P-loop containing nucleoside triphosphate hydrolases"/>
    <property type="match status" value="1"/>
</dbReference>
<dbReference type="AlphaFoldDB" id="A0A166ALI2"/>
<dbReference type="Gene3D" id="1.10.1420.10">
    <property type="match status" value="2"/>
</dbReference>
<dbReference type="SMART" id="SM00534">
    <property type="entry name" value="MUTSac"/>
    <property type="match status" value="1"/>
</dbReference>
<comment type="function">
    <text evidence="10">Component of the post-replicative DNA mismatch repair system (MMR).</text>
</comment>
<dbReference type="GO" id="GO:0030983">
    <property type="term" value="F:mismatched DNA binding"/>
    <property type="evidence" value="ECO:0007669"/>
    <property type="project" value="InterPro"/>
</dbReference>
<dbReference type="InterPro" id="IPR016151">
    <property type="entry name" value="DNA_mismatch_repair_MutS_N"/>
</dbReference>
<evidence type="ECO:0000313" key="13">
    <source>
        <dbReference type="EMBL" id="KZT35451.1"/>
    </source>
</evidence>
<proteinExistence type="inferred from homology"/>
<keyword evidence="5" id="KW-0067">ATP-binding</keyword>
<dbReference type="InterPro" id="IPR027417">
    <property type="entry name" value="P-loop_NTPase"/>
</dbReference>
<evidence type="ECO:0000256" key="6">
    <source>
        <dbReference type="ARBA" id="ARBA00023125"/>
    </source>
</evidence>
<evidence type="ECO:0000256" key="5">
    <source>
        <dbReference type="ARBA" id="ARBA00022840"/>
    </source>
</evidence>
<feature type="compositionally biased region" description="Low complexity" evidence="11">
    <location>
        <begin position="113"/>
        <end position="124"/>
    </location>
</feature>
<dbReference type="OrthoDB" id="121051at2759"/>
<dbReference type="FunFam" id="1.10.1420.10:FF:000004">
    <property type="entry name" value="DNA mismatch repair protein Msh3"/>
    <property type="match status" value="1"/>
</dbReference>
<evidence type="ECO:0000256" key="11">
    <source>
        <dbReference type="SAM" id="MobiDB-lite"/>
    </source>
</evidence>
<keyword evidence="3 10" id="KW-0547">Nucleotide-binding</keyword>
<evidence type="ECO:0000259" key="12">
    <source>
        <dbReference type="PROSITE" id="PS00486"/>
    </source>
</evidence>
<comment type="subcellular location">
    <subcellularLocation>
        <location evidence="1">Nucleus</location>
    </subcellularLocation>
</comment>
<keyword evidence="14" id="KW-1185">Reference proteome</keyword>
<dbReference type="InterPro" id="IPR007695">
    <property type="entry name" value="DNA_mismatch_repair_MutS-lik_N"/>
</dbReference>
<evidence type="ECO:0000256" key="8">
    <source>
        <dbReference type="ARBA" id="ARBA00023242"/>
    </source>
</evidence>
<dbReference type="InterPro" id="IPR036678">
    <property type="entry name" value="MutS_con_dom_sf"/>
</dbReference>
<organism evidence="13 14">
    <name type="scientific">Sistotremastrum suecicum HHB10207 ss-3</name>
    <dbReference type="NCBI Taxonomy" id="1314776"/>
    <lineage>
        <taxon>Eukaryota</taxon>
        <taxon>Fungi</taxon>
        <taxon>Dikarya</taxon>
        <taxon>Basidiomycota</taxon>
        <taxon>Agaricomycotina</taxon>
        <taxon>Agaricomycetes</taxon>
        <taxon>Sistotremastrales</taxon>
        <taxon>Sistotremastraceae</taxon>
        <taxon>Sistotremastrum</taxon>
    </lineage>
</organism>
<evidence type="ECO:0000256" key="10">
    <source>
        <dbReference type="RuleBase" id="RU003756"/>
    </source>
</evidence>
<dbReference type="GO" id="GO:0140664">
    <property type="term" value="F:ATP-dependent DNA damage sensor activity"/>
    <property type="evidence" value="ECO:0007669"/>
    <property type="project" value="InterPro"/>
</dbReference>
<dbReference type="PANTHER" id="PTHR11361:SF122">
    <property type="entry name" value="DNA MISMATCH REPAIR PROTEIN MSH3"/>
    <property type="match status" value="1"/>
</dbReference>
<dbReference type="SMART" id="SM00533">
    <property type="entry name" value="MUTSd"/>
    <property type="match status" value="1"/>
</dbReference>
<keyword evidence="4 10" id="KW-0227">DNA damage</keyword>
<dbReference type="Proteomes" id="UP000076798">
    <property type="component" value="Unassembled WGS sequence"/>
</dbReference>
<feature type="compositionally biased region" description="Polar residues" evidence="11">
    <location>
        <begin position="50"/>
        <end position="63"/>
    </location>
</feature>
<dbReference type="EMBL" id="KV428139">
    <property type="protein sequence ID" value="KZT35451.1"/>
    <property type="molecule type" value="Genomic_DNA"/>
</dbReference>
<gene>
    <name evidence="13" type="ORF">SISSUDRAFT_169779</name>
</gene>
<dbReference type="GO" id="GO:0005634">
    <property type="term" value="C:nucleus"/>
    <property type="evidence" value="ECO:0007669"/>
    <property type="project" value="UniProtKB-SubCell"/>
</dbReference>
<dbReference type="Pfam" id="PF05190">
    <property type="entry name" value="MutS_IV"/>
    <property type="match status" value="1"/>
</dbReference>
<dbReference type="InterPro" id="IPR036187">
    <property type="entry name" value="DNA_mismatch_repair_MutS_sf"/>
</dbReference>
<feature type="domain" description="DNA mismatch repair proteins mutS family" evidence="12">
    <location>
        <begin position="908"/>
        <end position="924"/>
    </location>
</feature>
<evidence type="ECO:0000256" key="1">
    <source>
        <dbReference type="ARBA" id="ARBA00004123"/>
    </source>
</evidence>
<dbReference type="Pfam" id="PF00488">
    <property type="entry name" value="MutS_V"/>
    <property type="match status" value="1"/>
</dbReference>
<dbReference type="Pfam" id="PF01624">
    <property type="entry name" value="MutS_I"/>
    <property type="match status" value="1"/>
</dbReference>
<dbReference type="PROSITE" id="PS00486">
    <property type="entry name" value="DNA_MISMATCH_REPAIR_2"/>
    <property type="match status" value="1"/>
</dbReference>
<reference evidence="13 14" key="1">
    <citation type="journal article" date="2016" name="Mol. Biol. Evol.">
        <title>Comparative Genomics of Early-Diverging Mushroom-Forming Fungi Provides Insights into the Origins of Lignocellulose Decay Capabilities.</title>
        <authorList>
            <person name="Nagy L.G."/>
            <person name="Riley R."/>
            <person name="Tritt A."/>
            <person name="Adam C."/>
            <person name="Daum C."/>
            <person name="Floudas D."/>
            <person name="Sun H."/>
            <person name="Yadav J.S."/>
            <person name="Pangilinan J."/>
            <person name="Larsson K.H."/>
            <person name="Matsuura K."/>
            <person name="Barry K."/>
            <person name="Labutti K."/>
            <person name="Kuo R."/>
            <person name="Ohm R.A."/>
            <person name="Bhattacharya S.S."/>
            <person name="Shirouzu T."/>
            <person name="Yoshinaga Y."/>
            <person name="Martin F.M."/>
            <person name="Grigoriev I.V."/>
            <person name="Hibbett D.S."/>
        </authorList>
    </citation>
    <scope>NUCLEOTIDE SEQUENCE [LARGE SCALE GENOMIC DNA]</scope>
    <source>
        <strain evidence="13 14">HHB10207 ss-3</strain>
    </source>
</reference>
<evidence type="ECO:0000256" key="2">
    <source>
        <dbReference type="ARBA" id="ARBA00007094"/>
    </source>
</evidence>
<feature type="region of interest" description="Disordered" evidence="11">
    <location>
        <begin position="1"/>
        <end position="181"/>
    </location>
</feature>
<dbReference type="Pfam" id="PF05188">
    <property type="entry name" value="MutS_II"/>
    <property type="match status" value="1"/>
</dbReference>
<feature type="compositionally biased region" description="Low complexity" evidence="11">
    <location>
        <begin position="66"/>
        <end position="85"/>
    </location>
</feature>
<dbReference type="Gene3D" id="3.30.420.110">
    <property type="entry name" value="MutS, connector domain"/>
    <property type="match status" value="1"/>
</dbReference>